<feature type="region of interest" description="Disordered" evidence="1">
    <location>
        <begin position="159"/>
        <end position="198"/>
    </location>
</feature>
<reference evidence="2" key="2">
    <citation type="journal article" date="2023" name="Science">
        <title>Genomic signatures of disease resistance in endangered staghorn corals.</title>
        <authorList>
            <person name="Vollmer S.V."/>
            <person name="Selwyn J.D."/>
            <person name="Despard B.A."/>
            <person name="Roesel C.L."/>
        </authorList>
    </citation>
    <scope>NUCLEOTIDE SEQUENCE</scope>
    <source>
        <strain evidence="2">K2</strain>
    </source>
</reference>
<feature type="compositionally biased region" description="Basic and acidic residues" evidence="1">
    <location>
        <begin position="300"/>
        <end position="313"/>
    </location>
</feature>
<evidence type="ECO:0000256" key="1">
    <source>
        <dbReference type="SAM" id="MobiDB-lite"/>
    </source>
</evidence>
<dbReference type="AlphaFoldDB" id="A0AAD9PS24"/>
<feature type="compositionally biased region" description="Polar residues" evidence="1">
    <location>
        <begin position="159"/>
        <end position="170"/>
    </location>
</feature>
<reference evidence="2" key="1">
    <citation type="journal article" date="2023" name="G3 (Bethesda)">
        <title>Whole genome assembly and annotation of the endangered Caribbean coral Acropora cervicornis.</title>
        <authorList>
            <person name="Selwyn J.D."/>
            <person name="Vollmer S.V."/>
        </authorList>
    </citation>
    <scope>NUCLEOTIDE SEQUENCE</scope>
    <source>
        <strain evidence="2">K2</strain>
    </source>
</reference>
<sequence length="382" mass="42412">MEGTISPATGNVKLSLRELNLKRGGNNVRWLNEREDRLLETSLKSMEKAHKIALSRLGHEVKDLQGILREQGTVRSTQRQKVAHVTEHENSGTRRRATTMQAVTFDLRREHSSSVSKSDDEIPGSVVEEVEDVENILFEDTKNINQKIQKGLVSNGFPKQTAWTRKQPSTLKRPISKQLSSSVEHLSTSPSSLSVPCRKISVTDPLPTGELSLSPGLRKKISVSCLQLNTDNISGTLNYASPPLLRKVSQESTRQQQQASPLFIRRTLSASNPPRKTTSPNSKRKIFTTSQVQHLPKVQQEQKRPSQSSRDHSGSASLPVVDMPNELPKLEIPRGLDPGLSFDGNVSPIDPGVDDVDCTLQEKVNNFLRSLQKGEQTEENEG</sequence>
<gene>
    <name evidence="2" type="ORF">P5673_031981</name>
</gene>
<proteinExistence type="predicted"/>
<keyword evidence="3" id="KW-1185">Reference proteome</keyword>
<feature type="compositionally biased region" description="Polar residues" evidence="1">
    <location>
        <begin position="268"/>
        <end position="293"/>
    </location>
</feature>
<protein>
    <submittedName>
        <fullName evidence="2">Uncharacterized protein</fullName>
    </submittedName>
</protein>
<evidence type="ECO:0000313" key="3">
    <source>
        <dbReference type="Proteomes" id="UP001249851"/>
    </source>
</evidence>
<dbReference type="Proteomes" id="UP001249851">
    <property type="component" value="Unassembled WGS sequence"/>
</dbReference>
<organism evidence="2 3">
    <name type="scientific">Acropora cervicornis</name>
    <name type="common">Staghorn coral</name>
    <dbReference type="NCBI Taxonomy" id="6130"/>
    <lineage>
        <taxon>Eukaryota</taxon>
        <taxon>Metazoa</taxon>
        <taxon>Cnidaria</taxon>
        <taxon>Anthozoa</taxon>
        <taxon>Hexacorallia</taxon>
        <taxon>Scleractinia</taxon>
        <taxon>Astrocoeniina</taxon>
        <taxon>Acroporidae</taxon>
        <taxon>Acropora</taxon>
    </lineage>
</organism>
<dbReference type="EMBL" id="JARQWQ010000161">
    <property type="protein sequence ID" value="KAK2547959.1"/>
    <property type="molecule type" value="Genomic_DNA"/>
</dbReference>
<feature type="region of interest" description="Disordered" evidence="1">
    <location>
        <begin position="247"/>
        <end position="336"/>
    </location>
</feature>
<feature type="compositionally biased region" description="Polar residues" evidence="1">
    <location>
        <begin position="177"/>
        <end position="194"/>
    </location>
</feature>
<feature type="compositionally biased region" description="Polar residues" evidence="1">
    <location>
        <begin position="250"/>
        <end position="260"/>
    </location>
</feature>
<name>A0AAD9PS24_ACRCE</name>
<accession>A0AAD9PS24</accession>
<evidence type="ECO:0000313" key="2">
    <source>
        <dbReference type="EMBL" id="KAK2547959.1"/>
    </source>
</evidence>
<comment type="caution">
    <text evidence="2">The sequence shown here is derived from an EMBL/GenBank/DDBJ whole genome shotgun (WGS) entry which is preliminary data.</text>
</comment>